<dbReference type="PANTHER" id="PTHR32194:SF10">
    <property type="entry name" value="PROTEASOME SUBUNIT BETA TYPE-3"/>
    <property type="match status" value="1"/>
</dbReference>
<comment type="caution">
    <text evidence="7">The sequence shown here is derived from an EMBL/GenBank/DDBJ whole genome shotgun (WGS) entry which is preliminary data.</text>
</comment>
<dbReference type="Gene3D" id="3.60.20.10">
    <property type="entry name" value="Glutamine Phosphoribosylpyrophosphate, subunit 1, domain 1"/>
    <property type="match status" value="1"/>
</dbReference>
<comment type="subunit">
    <text evidence="5">The 26S proteasome consists of a 20S proteasome core and two 19S regulatory subunits. The 20S proteasome core is composed of 28 subunits that are arranged in four stacked rings, resulting in a barrel-shaped structure. The two end rings are each formed by seven alpha subunits, and the two central rings are each formed by seven beta subunits. The catalytic chamber with the active sites is on the inside of the barrel.</text>
</comment>
<gene>
    <name evidence="7" type="ORF">FHL15_001443</name>
</gene>
<keyword evidence="3" id="KW-0647">Proteasome</keyword>
<dbReference type="PROSITE" id="PS51476">
    <property type="entry name" value="PROTEASOME_BETA_2"/>
    <property type="match status" value="1"/>
</dbReference>
<evidence type="ECO:0000256" key="5">
    <source>
        <dbReference type="ARBA" id="ARBA00026071"/>
    </source>
</evidence>
<dbReference type="Pfam" id="PF00227">
    <property type="entry name" value="Proteasome"/>
    <property type="match status" value="1"/>
</dbReference>
<evidence type="ECO:0000256" key="2">
    <source>
        <dbReference type="ARBA" id="ARBA00022490"/>
    </source>
</evidence>
<dbReference type="InterPro" id="IPR033811">
    <property type="entry name" value="Proteasome_beta_3"/>
</dbReference>
<dbReference type="InterPro" id="IPR001353">
    <property type="entry name" value="Proteasome_sua/b"/>
</dbReference>
<evidence type="ECO:0000256" key="4">
    <source>
        <dbReference type="ARBA" id="ARBA00023242"/>
    </source>
</evidence>
<evidence type="ECO:0000313" key="8">
    <source>
        <dbReference type="Proteomes" id="UP000319160"/>
    </source>
</evidence>
<feature type="region of interest" description="Disordered" evidence="6">
    <location>
        <begin position="110"/>
        <end position="136"/>
    </location>
</feature>
<evidence type="ECO:0000256" key="1">
    <source>
        <dbReference type="ARBA" id="ARBA00004123"/>
    </source>
</evidence>
<dbReference type="PANTHER" id="PTHR32194">
    <property type="entry name" value="METALLOPROTEASE TLDD"/>
    <property type="match status" value="1"/>
</dbReference>
<dbReference type="EMBL" id="VFLP01000005">
    <property type="protein sequence ID" value="TRX97688.1"/>
    <property type="molecule type" value="Genomic_DNA"/>
</dbReference>
<evidence type="ECO:0008006" key="9">
    <source>
        <dbReference type="Google" id="ProtNLM"/>
    </source>
</evidence>
<dbReference type="GO" id="GO:0043161">
    <property type="term" value="P:proteasome-mediated ubiquitin-dependent protein catabolic process"/>
    <property type="evidence" value="ECO:0007669"/>
    <property type="project" value="InterPro"/>
</dbReference>
<name>A0A553IBW5_9PEZI</name>
<organism evidence="7 8">
    <name type="scientific">Xylaria flabelliformis</name>
    <dbReference type="NCBI Taxonomy" id="2512241"/>
    <lineage>
        <taxon>Eukaryota</taxon>
        <taxon>Fungi</taxon>
        <taxon>Dikarya</taxon>
        <taxon>Ascomycota</taxon>
        <taxon>Pezizomycotina</taxon>
        <taxon>Sordariomycetes</taxon>
        <taxon>Xylariomycetidae</taxon>
        <taxon>Xylariales</taxon>
        <taxon>Xylariaceae</taxon>
        <taxon>Xylaria</taxon>
    </lineage>
</organism>
<accession>A0A553IBW5</accession>
<dbReference type="PROSITE" id="PS00854">
    <property type="entry name" value="PROTEASOME_BETA_1"/>
    <property type="match status" value="1"/>
</dbReference>
<evidence type="ECO:0000256" key="3">
    <source>
        <dbReference type="ARBA" id="ARBA00022942"/>
    </source>
</evidence>
<dbReference type="SUPFAM" id="SSF56235">
    <property type="entry name" value="N-terminal nucleophile aminohydrolases (Ntn hydrolases)"/>
    <property type="match status" value="1"/>
</dbReference>
<comment type="subcellular location">
    <subcellularLocation>
        <location evidence="1">Nucleus</location>
    </subcellularLocation>
</comment>
<protein>
    <recommendedName>
        <fullName evidence="9">Proteasome subunit beta</fullName>
    </recommendedName>
</protein>
<dbReference type="InterPro" id="IPR016050">
    <property type="entry name" value="Proteasome_bsu_CS"/>
</dbReference>
<keyword evidence="4" id="KW-0539">Nucleus</keyword>
<dbReference type="GO" id="GO:0005737">
    <property type="term" value="C:cytoplasm"/>
    <property type="evidence" value="ECO:0007669"/>
    <property type="project" value="TreeGrafter"/>
</dbReference>
<dbReference type="GO" id="GO:0005634">
    <property type="term" value="C:nucleus"/>
    <property type="evidence" value="ECO:0007669"/>
    <property type="project" value="UniProtKB-SubCell"/>
</dbReference>
<reference evidence="8" key="1">
    <citation type="submission" date="2019-06" db="EMBL/GenBank/DDBJ databases">
        <title>Draft genome sequence of the griseofulvin-producing fungus Xylaria cubensis strain G536.</title>
        <authorList>
            <person name="Mead M.E."/>
            <person name="Raja H.A."/>
            <person name="Steenwyk J.L."/>
            <person name="Knowles S.L."/>
            <person name="Oberlies N.H."/>
            <person name="Rokas A."/>
        </authorList>
    </citation>
    <scope>NUCLEOTIDE SEQUENCE [LARGE SCALE GENOMIC DNA]</scope>
    <source>
        <strain evidence="8">G536</strain>
    </source>
</reference>
<evidence type="ECO:0000313" key="7">
    <source>
        <dbReference type="EMBL" id="TRX97688.1"/>
    </source>
</evidence>
<dbReference type="OrthoDB" id="204949at2759"/>
<keyword evidence="8" id="KW-1185">Reference proteome</keyword>
<dbReference type="CDD" id="cd03759">
    <property type="entry name" value="proteasome_beta_type_3"/>
    <property type="match status" value="1"/>
</dbReference>
<dbReference type="GO" id="GO:0019774">
    <property type="term" value="C:proteasome core complex, beta-subunit complex"/>
    <property type="evidence" value="ECO:0007669"/>
    <property type="project" value="InterPro"/>
</dbReference>
<dbReference type="Proteomes" id="UP000319160">
    <property type="component" value="Unassembled WGS sequence"/>
</dbReference>
<evidence type="ECO:0000256" key="6">
    <source>
        <dbReference type="SAM" id="MobiDB-lite"/>
    </source>
</evidence>
<dbReference type="STRING" id="2512241.A0A553IBW5"/>
<dbReference type="AlphaFoldDB" id="A0A553IBW5"/>
<dbReference type="InterPro" id="IPR023333">
    <property type="entry name" value="Proteasome_suB-type"/>
</dbReference>
<proteinExistence type="predicted"/>
<sequence length="335" mass="36705">MEHDGGMEGQYQVLRLVPCVAPIGAFMLRYRIILDETSSLSLHVPATDTTYAPLDGTDLPFSAPLFRSPSSHNGKLPIYGFIENRQSTNQHMRAPVLSLLDKYACPKPIPPELPSTSLEKTKQKAPRANPPNPPRTDGGACVAMVGKDCVAIACDLRLGLQALTVSNNFPKVFQYGDNVFLGLTGLATDVSTVSDLFRYKVNMYRLREERAIAPTTFANLVSSSLYERRFGPYFVSPVVAGLDPKTGAPFICGFDSIGCIDFAKDFIVSGTASEQLFGMCESLWEPDLEADDLFETISQALLSAVDRDALSGWGAHVYVIEKNKVTKRLLKGRQD</sequence>
<keyword evidence="2" id="KW-0963">Cytoplasm</keyword>
<dbReference type="InterPro" id="IPR029055">
    <property type="entry name" value="Ntn_hydrolases_N"/>
</dbReference>
<dbReference type="FunFam" id="3.60.20.10:FF:000003">
    <property type="entry name" value="Proteasome subunit beta type-3"/>
    <property type="match status" value="1"/>
</dbReference>